<name>A0ABV1K217_9PSEU</name>
<dbReference type="Proteomes" id="UP001464923">
    <property type="component" value="Unassembled WGS sequence"/>
</dbReference>
<evidence type="ECO:0000313" key="3">
    <source>
        <dbReference type="Proteomes" id="UP001464923"/>
    </source>
</evidence>
<dbReference type="RefSeq" id="WP_345651029.1">
    <property type="nucleotide sequence ID" value="NZ_BAABLY010000072.1"/>
</dbReference>
<feature type="domain" description="NmrA-like" evidence="1">
    <location>
        <begin position="11"/>
        <end position="236"/>
    </location>
</feature>
<sequence>MSPSPSDRPADILVLGGTGLVGREVLAALHRRGARARVLVRDPAGLATTDGLDIQIGDLHDPASVRDAMDGVRVVFAISPHEADEIELARTVVSSCERAGARLVFAGVHVTGRTRAQAWLMRRIYGRMMPRYRGKLAIGHMVETSRNDPVVLMPTNFMQTDEVLLDVIRAGEFVQTAHRKGLNRVDVRDLGEAAARVLLDPGFPSGCYPVVGPRSLTGPECAAEWSRALGIPVRYAGDDDSAVESALRAHLSGHRRDDWIASFRLLRGVAVATKPSEVAATERLLGRRPTDFAEFVRRVVAEHGLAPSAGRDRLASSSDR</sequence>
<reference evidence="2 3" key="1">
    <citation type="submission" date="2024-03" db="EMBL/GenBank/DDBJ databases">
        <title>Draft genome sequence of Pseudonocardia tropica JCM 19149.</title>
        <authorList>
            <person name="Butdee W."/>
            <person name="Duangmal K."/>
        </authorList>
    </citation>
    <scope>NUCLEOTIDE SEQUENCE [LARGE SCALE GENOMIC DNA]</scope>
    <source>
        <strain evidence="2 3">JCM 19149</strain>
    </source>
</reference>
<dbReference type="PANTHER" id="PTHR43162:SF1">
    <property type="entry name" value="PRESTALK A DIFFERENTIATION PROTEIN A"/>
    <property type="match status" value="1"/>
</dbReference>
<organism evidence="2 3">
    <name type="scientific">Pseudonocardia tropica</name>
    <dbReference type="NCBI Taxonomy" id="681289"/>
    <lineage>
        <taxon>Bacteria</taxon>
        <taxon>Bacillati</taxon>
        <taxon>Actinomycetota</taxon>
        <taxon>Actinomycetes</taxon>
        <taxon>Pseudonocardiales</taxon>
        <taxon>Pseudonocardiaceae</taxon>
        <taxon>Pseudonocardia</taxon>
    </lineage>
</organism>
<dbReference type="PANTHER" id="PTHR43162">
    <property type="match status" value="1"/>
</dbReference>
<proteinExistence type="predicted"/>
<keyword evidence="3" id="KW-1185">Reference proteome</keyword>
<dbReference type="InterPro" id="IPR051604">
    <property type="entry name" value="Ergot_Alk_Oxidoreductase"/>
</dbReference>
<dbReference type="SUPFAM" id="SSF51735">
    <property type="entry name" value="NAD(P)-binding Rossmann-fold domains"/>
    <property type="match status" value="1"/>
</dbReference>
<comment type="caution">
    <text evidence="2">The sequence shown here is derived from an EMBL/GenBank/DDBJ whole genome shotgun (WGS) entry which is preliminary data.</text>
</comment>
<evidence type="ECO:0000259" key="1">
    <source>
        <dbReference type="Pfam" id="PF05368"/>
    </source>
</evidence>
<dbReference type="EMBL" id="JBEDNP010000029">
    <property type="protein sequence ID" value="MEQ3542272.1"/>
    <property type="molecule type" value="Genomic_DNA"/>
</dbReference>
<dbReference type="Pfam" id="PF05368">
    <property type="entry name" value="NmrA"/>
    <property type="match status" value="1"/>
</dbReference>
<evidence type="ECO:0000313" key="2">
    <source>
        <dbReference type="EMBL" id="MEQ3542272.1"/>
    </source>
</evidence>
<gene>
    <name evidence="2" type="ORF">WHI96_26030</name>
</gene>
<protein>
    <submittedName>
        <fullName evidence="2">NAD(P)H-binding protein</fullName>
    </submittedName>
</protein>
<dbReference type="InterPro" id="IPR008030">
    <property type="entry name" value="NmrA-like"/>
</dbReference>
<accession>A0ABV1K217</accession>
<dbReference type="InterPro" id="IPR036291">
    <property type="entry name" value="NAD(P)-bd_dom_sf"/>
</dbReference>
<dbReference type="Gene3D" id="3.40.50.720">
    <property type="entry name" value="NAD(P)-binding Rossmann-like Domain"/>
    <property type="match status" value="1"/>
</dbReference>